<keyword evidence="2" id="KW-1185">Reference proteome</keyword>
<reference evidence="1" key="1">
    <citation type="submission" date="2022-07" db="EMBL/GenBank/DDBJ databases">
        <title>Genome Sequence of Lecanicillium saksenae.</title>
        <authorList>
            <person name="Buettner E."/>
        </authorList>
    </citation>
    <scope>NUCLEOTIDE SEQUENCE</scope>
    <source>
        <strain evidence="1">VT-O1</strain>
    </source>
</reference>
<proteinExistence type="predicted"/>
<gene>
    <name evidence="1" type="ORF">NLG97_g1735</name>
</gene>
<accession>A0ACC1R5L7</accession>
<dbReference type="Proteomes" id="UP001148737">
    <property type="component" value="Unassembled WGS sequence"/>
</dbReference>
<name>A0ACC1R5L7_9HYPO</name>
<evidence type="ECO:0000313" key="2">
    <source>
        <dbReference type="Proteomes" id="UP001148737"/>
    </source>
</evidence>
<comment type="caution">
    <text evidence="1">The sequence shown here is derived from an EMBL/GenBank/DDBJ whole genome shotgun (WGS) entry which is preliminary data.</text>
</comment>
<organism evidence="1 2">
    <name type="scientific">Lecanicillium saksenae</name>
    <dbReference type="NCBI Taxonomy" id="468837"/>
    <lineage>
        <taxon>Eukaryota</taxon>
        <taxon>Fungi</taxon>
        <taxon>Dikarya</taxon>
        <taxon>Ascomycota</taxon>
        <taxon>Pezizomycotina</taxon>
        <taxon>Sordariomycetes</taxon>
        <taxon>Hypocreomycetidae</taxon>
        <taxon>Hypocreales</taxon>
        <taxon>Cordycipitaceae</taxon>
        <taxon>Lecanicillium</taxon>
    </lineage>
</organism>
<dbReference type="EMBL" id="JANAKD010000097">
    <property type="protein sequence ID" value="KAJ3497660.1"/>
    <property type="molecule type" value="Genomic_DNA"/>
</dbReference>
<sequence>MIRPAEIFKYNRLAVKNCDYPAIIGSARESDSVDGYLLQVDSTSQRKKIDEFEGEIYTITAVQVHVLQNNEPTGEIIDADVYVWDGDMEMLATDPWELETFVKERLEDWLDLFDGMEMVG</sequence>
<evidence type="ECO:0000313" key="1">
    <source>
        <dbReference type="EMBL" id="KAJ3497660.1"/>
    </source>
</evidence>
<protein>
    <submittedName>
        <fullName evidence="1">Uncharacterized protein</fullName>
    </submittedName>
</protein>